<dbReference type="SUPFAM" id="SSF53067">
    <property type="entry name" value="Actin-like ATPase domain"/>
    <property type="match status" value="2"/>
</dbReference>
<evidence type="ECO:0000313" key="4">
    <source>
        <dbReference type="EMBL" id="KAJ9133321.1"/>
    </source>
</evidence>
<dbReference type="PANTHER" id="PTHR10088:SF4">
    <property type="entry name" value="GLUCOKINASE REGULATORY PROTEIN"/>
    <property type="match status" value="1"/>
</dbReference>
<dbReference type="GO" id="GO:0016835">
    <property type="term" value="F:carbon-oxygen lyase activity"/>
    <property type="evidence" value="ECO:0007669"/>
    <property type="project" value="InterPro"/>
</dbReference>
<dbReference type="Gene3D" id="3.30.420.40">
    <property type="match status" value="2"/>
</dbReference>
<dbReference type="SUPFAM" id="SSF53697">
    <property type="entry name" value="SIS domain"/>
    <property type="match status" value="1"/>
</dbReference>
<dbReference type="InterPro" id="IPR005488">
    <property type="entry name" value="Etherase_MurQ"/>
</dbReference>
<reference evidence="4" key="1">
    <citation type="submission" date="2022-07" db="EMBL/GenBank/DDBJ databases">
        <title>Fungi with potential for degradation of polypropylene.</title>
        <authorList>
            <person name="Gostincar C."/>
        </authorList>
    </citation>
    <scope>NUCLEOTIDE SEQUENCE</scope>
    <source>
        <strain evidence="4">EXF-13308</strain>
    </source>
</reference>
<evidence type="ECO:0000313" key="5">
    <source>
        <dbReference type="Proteomes" id="UP001174694"/>
    </source>
</evidence>
<evidence type="ECO:0000256" key="1">
    <source>
        <dbReference type="ARBA" id="ARBA00023239"/>
    </source>
</evidence>
<dbReference type="GO" id="GO:0016803">
    <property type="term" value="F:ether hydrolase activity"/>
    <property type="evidence" value="ECO:0007669"/>
    <property type="project" value="TreeGrafter"/>
</dbReference>
<accession>A0AA38RDI3</accession>
<keyword evidence="2" id="KW-0119">Carbohydrate metabolism</keyword>
<keyword evidence="5" id="KW-1185">Reference proteome</keyword>
<gene>
    <name evidence="4" type="ORF">NKR23_g10815</name>
</gene>
<organism evidence="4 5">
    <name type="scientific">Pleurostoma richardsiae</name>
    <dbReference type="NCBI Taxonomy" id="41990"/>
    <lineage>
        <taxon>Eukaryota</taxon>
        <taxon>Fungi</taxon>
        <taxon>Dikarya</taxon>
        <taxon>Ascomycota</taxon>
        <taxon>Pezizomycotina</taxon>
        <taxon>Sordariomycetes</taxon>
        <taxon>Sordariomycetidae</taxon>
        <taxon>Calosphaeriales</taxon>
        <taxon>Pleurostomataceae</taxon>
        <taxon>Pleurostoma</taxon>
    </lineage>
</organism>
<dbReference type="Proteomes" id="UP001174694">
    <property type="component" value="Unassembled WGS sequence"/>
</dbReference>
<dbReference type="PROSITE" id="PS51464">
    <property type="entry name" value="SIS"/>
    <property type="match status" value="1"/>
</dbReference>
<dbReference type="PANTHER" id="PTHR10088">
    <property type="entry name" value="GLUCOKINASE REGULATORY PROTEIN"/>
    <property type="match status" value="1"/>
</dbReference>
<dbReference type="InterPro" id="IPR046348">
    <property type="entry name" value="SIS_dom_sf"/>
</dbReference>
<dbReference type="Gene3D" id="3.40.50.10490">
    <property type="entry name" value="Glucose-6-phosphate isomerase like protein, domain 1"/>
    <property type="match status" value="1"/>
</dbReference>
<evidence type="ECO:0000259" key="3">
    <source>
        <dbReference type="PROSITE" id="PS51464"/>
    </source>
</evidence>
<dbReference type="AlphaFoldDB" id="A0AA38RDI3"/>
<dbReference type="Gene3D" id="1.10.8.1080">
    <property type="match status" value="1"/>
</dbReference>
<feature type="domain" description="SIS" evidence="3">
    <location>
        <begin position="63"/>
        <end position="227"/>
    </location>
</feature>
<dbReference type="GO" id="GO:0097367">
    <property type="term" value="F:carbohydrate derivative binding"/>
    <property type="evidence" value="ECO:0007669"/>
    <property type="project" value="InterPro"/>
</dbReference>
<dbReference type="InterPro" id="IPR001347">
    <property type="entry name" value="SIS_dom"/>
</dbReference>
<dbReference type="InterPro" id="IPR043129">
    <property type="entry name" value="ATPase_NBD"/>
</dbReference>
<protein>
    <submittedName>
        <fullName evidence="4">Glucokinase regulator family protein</fullName>
    </submittedName>
</protein>
<dbReference type="EMBL" id="JANBVO010000051">
    <property type="protein sequence ID" value="KAJ9133321.1"/>
    <property type="molecule type" value="Genomic_DNA"/>
</dbReference>
<dbReference type="Pfam" id="PF22645">
    <property type="entry name" value="GKRP_SIS_N"/>
    <property type="match status" value="1"/>
</dbReference>
<dbReference type="GO" id="GO:0009254">
    <property type="term" value="P:peptidoglycan turnover"/>
    <property type="evidence" value="ECO:0007669"/>
    <property type="project" value="TreeGrafter"/>
</dbReference>
<keyword evidence="1" id="KW-0456">Lyase</keyword>
<dbReference type="CDD" id="cd24007">
    <property type="entry name" value="ASKHA_NBD_eukNAGK-like"/>
    <property type="match status" value="1"/>
</dbReference>
<evidence type="ECO:0000256" key="2">
    <source>
        <dbReference type="ARBA" id="ARBA00023277"/>
    </source>
</evidence>
<proteinExistence type="predicted"/>
<sequence>MASSNYTEALGRLQTEGTDSLLATSIDSFDTEQLCGAFLREEAKVAGAIASCLPTIASLVDELVPRIRAGGRLIYVGAGNSGRVAFMDCSELPATFSADPNQFLALVAGGPSALIQAREEAEDSRAAGAANLVALDVHSKDTVIGISASGRTPFVLGALESAIQGKALTAGVTNNQSSDISRLGLNYVITALVGPEFIAGSTRLKAGSAAKQILNMISTCLMIKLGKTHGCLMLDVRIKNNKLRTRGRRIVRQVCGSGPLYLLGEDGALSPQVINAIGTVESDAAIDIHIQRCGGSVKLACAVAMSGFDCDSAKCMLDLVNGNFQEYIKRLSKQAEPAKPLRSEDTDLFIAIDGGGTHCTASIATRSGVIARAAAGACNVNCVRTDDLIQQINTATTRALTILYEEHPRYLRGADRLPRFTKVWAALAGLHHAHNPEAVLCRLEELFSVSEHDGSLRLTSDDMLLSACVGIDDSVEYGISIIAGTGSVATAFRKAPDGEMVQVGRAGGWGYLIGDHGSAFDIGRMAVQAILTRLEQSQDEGGHQLSDLERTVLDRLGCTEQDLLSTIFHHSSREPKLCIADLAKVVTELGFRDPDPDLQALAILRSAARGLVKLIEPLARKRIRDPRVCSLIMSGALLRLLPYRDLVMNEWTREQMPLFRKLVVVDNASECAAKFLAKDCRHSASSRK</sequence>
<dbReference type="InterPro" id="IPR040190">
    <property type="entry name" value="MURQ/GCKR"/>
</dbReference>
<dbReference type="InterPro" id="IPR005486">
    <property type="entry name" value="Glucokinase_regulatory_CS"/>
</dbReference>
<dbReference type="PROSITE" id="PS01272">
    <property type="entry name" value="GCKR"/>
    <property type="match status" value="1"/>
</dbReference>
<comment type="caution">
    <text evidence="4">The sequence shown here is derived from an EMBL/GenBank/DDBJ whole genome shotgun (WGS) entry which is preliminary data.</text>
</comment>
<dbReference type="GO" id="GO:0046348">
    <property type="term" value="P:amino sugar catabolic process"/>
    <property type="evidence" value="ECO:0007669"/>
    <property type="project" value="InterPro"/>
</dbReference>
<dbReference type="CDD" id="cd05007">
    <property type="entry name" value="SIS_Etherase"/>
    <property type="match status" value="1"/>
</dbReference>
<dbReference type="NCBIfam" id="NF003915">
    <property type="entry name" value="PRK05441.1"/>
    <property type="match status" value="1"/>
</dbReference>
<name>A0AA38RDI3_9PEZI</name>